<evidence type="ECO:0000313" key="2">
    <source>
        <dbReference type="Proteomes" id="UP000010091"/>
    </source>
</evidence>
<dbReference type="Proteomes" id="UP000010091">
    <property type="component" value="Chromosome 1"/>
</dbReference>
<dbReference type="OrthoDB" id="2572856at2759"/>
<accession>J9VJ42</accession>
<dbReference type="EMBL" id="CP003820">
    <property type="protein sequence ID" value="AFR92619.2"/>
    <property type="molecule type" value="Genomic_DNA"/>
</dbReference>
<name>J9VJ42_CRYN9</name>
<proteinExistence type="predicted"/>
<sequence>MQYPRVNRYPDNVLVRLPAYYADHGGPGWYPELQSPHQTRLAMRYSSALRKDVYIQPNALFISGIKEELGMQGIREILYSLGVERGLEFTMYRPLRHLSGLVMTTIQFPSQRQAEDVLITVNKNNHLFVSSTSELKARYHEINSRGVNAASTKDILLVREELSLAPAYIPTIVPPHLAHLLSFQPARWNAVGYARDAFVNKRKLTEYDHDLYPLVYGHLHNPSDKRTHHHQGYDRMGRCGPYDRREVPSPRKKRFLAHDFLPSSLHKYEDIPKLHYDDYQVSSHLTESAPESALQYGRKSPDTRFQNTSADYSQLNSTLRSTLWSIQQPPKKKVKRRKILHKTKYALDMGIGSHVGNGTVRPGINAQRKRTFVSKGLSTLTERNENQIGGENQTPAVLEWLRQTAFGNEGNAEPLATTAEILAFNQAEQGQNLACGGLLGWNGKAKAALDIESQPQLGTLPQTCDINLGPPRPSCSAASPFIYSDLQPFTTYFCPFILQRGYCEPKFIALSNDRKTLYLMERYDPHELRRFSEVCAIDALSEDQRKLLGLERRWTMNGQAEKMWGESEKGVVQFRAPE</sequence>
<dbReference type="GeneID" id="23884289"/>
<protein>
    <submittedName>
        <fullName evidence="1">Uncharacterized protein</fullName>
    </submittedName>
</protein>
<dbReference type="HOGENOM" id="CLU_585283_0_0_1"/>
<keyword evidence="2" id="KW-1185">Reference proteome</keyword>
<dbReference type="RefSeq" id="XP_012046327.1">
    <property type="nucleotide sequence ID" value="XM_012190937.1"/>
</dbReference>
<evidence type="ECO:0000313" key="1">
    <source>
        <dbReference type="EMBL" id="AFR92619.2"/>
    </source>
</evidence>
<gene>
    <name evidence="1" type="ORF">CNAG_00487</name>
</gene>
<dbReference type="VEuPathDB" id="FungiDB:CNAG_00487"/>
<dbReference type="KEGG" id="cng:CNAG_00487"/>
<organism evidence="1 2">
    <name type="scientific">Cryptococcus neoformans (strain H99 / ATCC 208821 / CBS 10515 / FGSC 9487)</name>
    <name type="common">Cryptococcus neoformans var. grubii serotype A</name>
    <dbReference type="NCBI Taxonomy" id="235443"/>
    <lineage>
        <taxon>Eukaryota</taxon>
        <taxon>Fungi</taxon>
        <taxon>Dikarya</taxon>
        <taxon>Basidiomycota</taxon>
        <taxon>Agaricomycotina</taxon>
        <taxon>Tremellomycetes</taxon>
        <taxon>Tremellales</taxon>
        <taxon>Cryptococcaceae</taxon>
        <taxon>Cryptococcus</taxon>
        <taxon>Cryptococcus neoformans species complex</taxon>
    </lineage>
</organism>
<dbReference type="AlphaFoldDB" id="J9VJ42"/>
<reference evidence="1 2" key="1">
    <citation type="journal article" date="2014" name="PLoS Genet.">
        <title>Analysis of the genome and transcriptome of Cryptococcus neoformans var. grubii reveals complex RNA expression and microevolution leading to virulence attenuation.</title>
        <authorList>
            <person name="Janbon G."/>
            <person name="Ormerod K.L."/>
            <person name="Paulet D."/>
            <person name="Byrnes E.J.III."/>
            <person name="Yadav V."/>
            <person name="Chatterjee G."/>
            <person name="Mullapudi N."/>
            <person name="Hon C.C."/>
            <person name="Billmyre R.B."/>
            <person name="Brunel F."/>
            <person name="Bahn Y.S."/>
            <person name="Chen W."/>
            <person name="Chen Y."/>
            <person name="Chow E.W."/>
            <person name="Coppee J.Y."/>
            <person name="Floyd-Averette A."/>
            <person name="Gaillardin C."/>
            <person name="Gerik K.J."/>
            <person name="Goldberg J."/>
            <person name="Gonzalez-Hilarion S."/>
            <person name="Gujja S."/>
            <person name="Hamlin J.L."/>
            <person name="Hsueh Y.P."/>
            <person name="Ianiri G."/>
            <person name="Jones S."/>
            <person name="Kodira C.D."/>
            <person name="Kozubowski L."/>
            <person name="Lam W."/>
            <person name="Marra M."/>
            <person name="Mesner L.D."/>
            <person name="Mieczkowski P.A."/>
            <person name="Moyrand F."/>
            <person name="Nielsen K."/>
            <person name="Proux C."/>
            <person name="Rossignol T."/>
            <person name="Schein J.E."/>
            <person name="Sun S."/>
            <person name="Wollschlaeger C."/>
            <person name="Wood I.A."/>
            <person name="Zeng Q."/>
            <person name="Neuveglise C."/>
            <person name="Newlon C.S."/>
            <person name="Perfect J.R."/>
            <person name="Lodge J.K."/>
            <person name="Idnurm A."/>
            <person name="Stajich J.E."/>
            <person name="Kronstad J.W."/>
            <person name="Sanyal K."/>
            <person name="Heitman J."/>
            <person name="Fraser J.A."/>
            <person name="Cuomo C.A."/>
            <person name="Dietrich F.S."/>
        </authorList>
    </citation>
    <scope>NUCLEOTIDE SEQUENCE [LARGE SCALE GENOMIC DNA]</scope>
    <source>
        <strain evidence="2">H99 / ATCC 208821 / CBS 10515 / FGSC 9487</strain>
    </source>
</reference>